<organism evidence="2 3">
    <name type="scientific">Rhodovulum steppense</name>
    <dbReference type="NCBI Taxonomy" id="540251"/>
    <lineage>
        <taxon>Bacteria</taxon>
        <taxon>Pseudomonadati</taxon>
        <taxon>Pseudomonadota</taxon>
        <taxon>Alphaproteobacteria</taxon>
        <taxon>Rhodobacterales</taxon>
        <taxon>Paracoccaceae</taxon>
        <taxon>Rhodovulum</taxon>
    </lineage>
</organism>
<comment type="caution">
    <text evidence="2">The sequence shown here is derived from an EMBL/GenBank/DDBJ whole genome shotgun (WGS) entry which is preliminary data.</text>
</comment>
<dbReference type="PANTHER" id="PTHR35564">
    <property type="match status" value="1"/>
</dbReference>
<dbReference type="InterPro" id="IPR010732">
    <property type="entry name" value="T6SS_TssG-like"/>
</dbReference>
<dbReference type="OrthoDB" id="1523296at2"/>
<dbReference type="RefSeq" id="WP_132693674.1">
    <property type="nucleotide sequence ID" value="NZ_SLVM01000004.1"/>
</dbReference>
<dbReference type="EMBL" id="SLVM01000004">
    <property type="protein sequence ID" value="TCM86463.1"/>
    <property type="molecule type" value="Genomic_DNA"/>
</dbReference>
<dbReference type="PANTHER" id="PTHR35564:SF4">
    <property type="entry name" value="CYTOPLASMIC PROTEIN"/>
    <property type="match status" value="1"/>
</dbReference>
<dbReference type="NCBIfam" id="TIGR03347">
    <property type="entry name" value="VI_chp_1"/>
    <property type="match status" value="1"/>
</dbReference>
<keyword evidence="3" id="KW-1185">Reference proteome</keyword>
<evidence type="ECO:0000256" key="1">
    <source>
        <dbReference type="SAM" id="MobiDB-lite"/>
    </source>
</evidence>
<name>A0A4R1Z019_9RHOB</name>
<proteinExistence type="predicted"/>
<protein>
    <submittedName>
        <fullName evidence="2">Type VI secretion system protein ImpH</fullName>
    </submittedName>
</protein>
<accession>A0A4R1Z019</accession>
<dbReference type="Proteomes" id="UP000295277">
    <property type="component" value="Unassembled WGS sequence"/>
</dbReference>
<dbReference type="AlphaFoldDB" id="A0A4R1Z019"/>
<gene>
    <name evidence="2" type="ORF">EV216_10412</name>
</gene>
<feature type="region of interest" description="Disordered" evidence="1">
    <location>
        <begin position="1"/>
        <end position="20"/>
    </location>
</feature>
<evidence type="ECO:0000313" key="2">
    <source>
        <dbReference type="EMBL" id="TCM86463.1"/>
    </source>
</evidence>
<reference evidence="2 3" key="1">
    <citation type="submission" date="2019-03" db="EMBL/GenBank/DDBJ databases">
        <title>Genomic Encyclopedia of Type Strains, Phase IV (KMG-IV): sequencing the most valuable type-strain genomes for metagenomic binning, comparative biology and taxonomic classification.</title>
        <authorList>
            <person name="Goeker M."/>
        </authorList>
    </citation>
    <scope>NUCLEOTIDE SEQUENCE [LARGE SCALE GENOMIC DNA]</scope>
    <source>
        <strain evidence="2 3">DSM 21153</strain>
    </source>
</reference>
<sequence length="348" mass="37186">MADDARPPRPDLSGALPPGLDPAETGFFQLLRLLETDAQRFGRSGGPEVEPVRLGQNLRLGFATRDVEGVTPGTPPRVEVNVLGLMGPEGPMPLHLTRWVMARLSNRWFAGGRDGASADTAFLDFCNILQHRMIALYWRAWAETRPEVQIAHGTGGRTAALMRALAGLGLPGVGADGPGADRMALRHATSLSGQVRGVERLTRFLSDVIGAPVALREFVGVWTDIPAPLQTRLGRAHAGLGTGAVAGARTYARHARVEIVVGPLSRPRYEAFMADGPARQALRRAVLFALGHGIDADLRLVLAADAVPPAQLGAVRLGRTAWLGPRARRDADDLRLARITAPGRRVAA</sequence>
<evidence type="ECO:0000313" key="3">
    <source>
        <dbReference type="Proteomes" id="UP000295277"/>
    </source>
</evidence>
<dbReference type="Pfam" id="PF06996">
    <property type="entry name" value="T6SS_TssG"/>
    <property type="match status" value="1"/>
</dbReference>